<keyword evidence="1" id="KW-0812">Transmembrane</keyword>
<accession>A0A5D4NYK3</accession>
<reference evidence="2 3" key="1">
    <citation type="submission" date="2019-08" db="EMBL/GenBank/DDBJ databases">
        <title>Bacillus genomes from the desert of Cuatro Cienegas, Coahuila.</title>
        <authorList>
            <person name="Olmedo-Alvarez G."/>
        </authorList>
    </citation>
    <scope>NUCLEOTIDE SEQUENCE [LARGE SCALE GENOMIC DNA]</scope>
    <source>
        <strain evidence="2 3">CH34_1T</strain>
    </source>
</reference>
<proteinExistence type="predicted"/>
<keyword evidence="1" id="KW-0472">Membrane</keyword>
<feature type="transmembrane region" description="Helical" evidence="1">
    <location>
        <begin position="41"/>
        <end position="60"/>
    </location>
</feature>
<protein>
    <submittedName>
        <fullName evidence="2">ATPase</fullName>
    </submittedName>
</protein>
<comment type="caution">
    <text evidence="2">The sequence shown here is derived from an EMBL/GenBank/DDBJ whole genome shotgun (WGS) entry which is preliminary data.</text>
</comment>
<keyword evidence="1" id="KW-1133">Transmembrane helix</keyword>
<name>A0A5D4NYK3_9BACI</name>
<evidence type="ECO:0000256" key="1">
    <source>
        <dbReference type="SAM" id="Phobius"/>
    </source>
</evidence>
<evidence type="ECO:0000313" key="2">
    <source>
        <dbReference type="EMBL" id="TYS18544.1"/>
    </source>
</evidence>
<dbReference type="AlphaFoldDB" id="A0A5D4NYK3"/>
<evidence type="ECO:0000313" key="3">
    <source>
        <dbReference type="Proteomes" id="UP000322267"/>
    </source>
</evidence>
<organism evidence="2 3">
    <name type="scientific">Rossellomorea vietnamensis</name>
    <dbReference type="NCBI Taxonomy" id="218284"/>
    <lineage>
        <taxon>Bacteria</taxon>
        <taxon>Bacillati</taxon>
        <taxon>Bacillota</taxon>
        <taxon>Bacilli</taxon>
        <taxon>Bacillales</taxon>
        <taxon>Bacillaceae</taxon>
        <taxon>Rossellomorea</taxon>
    </lineage>
</organism>
<dbReference type="RefSeq" id="WP_148938222.1">
    <property type="nucleotide sequence ID" value="NZ_VTEI01000002.1"/>
</dbReference>
<dbReference type="OrthoDB" id="2888120at2"/>
<feature type="transmembrane region" description="Helical" evidence="1">
    <location>
        <begin position="6"/>
        <end position="25"/>
    </location>
</feature>
<sequence>MKPEWIPMYVSFGTMISLYLIGYLAKIKILTFKLSFSNTEIALLPIAAGFAACLISQWILKRKERRA</sequence>
<dbReference type="Proteomes" id="UP000322267">
    <property type="component" value="Unassembled WGS sequence"/>
</dbReference>
<dbReference type="EMBL" id="VTEI01000002">
    <property type="protein sequence ID" value="TYS18544.1"/>
    <property type="molecule type" value="Genomic_DNA"/>
</dbReference>
<gene>
    <name evidence="2" type="ORF">FZC78_03115</name>
</gene>